<feature type="domain" description="Methyltransferase FkbM" evidence="1">
    <location>
        <begin position="58"/>
        <end position="215"/>
    </location>
</feature>
<dbReference type="Proteomes" id="UP000243525">
    <property type="component" value="Unassembled WGS sequence"/>
</dbReference>
<protein>
    <submittedName>
        <fullName evidence="2">FkbM family methyltransferase</fullName>
    </submittedName>
</protein>
<dbReference type="GO" id="GO:0008168">
    <property type="term" value="F:methyltransferase activity"/>
    <property type="evidence" value="ECO:0007669"/>
    <property type="project" value="UniProtKB-KW"/>
</dbReference>
<dbReference type="NCBIfam" id="TIGR01444">
    <property type="entry name" value="fkbM_fam"/>
    <property type="match status" value="1"/>
</dbReference>
<dbReference type="InterPro" id="IPR052514">
    <property type="entry name" value="SAM-dependent_MTase"/>
</dbReference>
<sequence>MDVFKRFLFSFLGLKSYLRTVSRLFFISYDSGVLKGKPKFACHYFINNILAPGDVVIDLGANLGYYSRNFCRLVGDTGCVYSVEPVGVFREVLESHTRKYKQIRILPFAVGETDGLNVVLGVPASSKYFSHGRTHLLDGQQEELAMRFPAEMRTPDSMFAGLERLDYIKCDIEGYEGVAIPLMDRLLKQFFPILQLELDKDNQRKIFGYMDALGYSAYFLADGQLRRIDTSKPKFQGDIFFVHPSRSTKLAPFIHSSN</sequence>
<dbReference type="SUPFAM" id="SSF53335">
    <property type="entry name" value="S-adenosyl-L-methionine-dependent methyltransferases"/>
    <property type="match status" value="1"/>
</dbReference>
<dbReference type="AlphaFoldDB" id="A0A2T5C6A6"/>
<keyword evidence="2" id="KW-0808">Transferase</keyword>
<evidence type="ECO:0000313" key="2">
    <source>
        <dbReference type="EMBL" id="PTN10477.1"/>
    </source>
</evidence>
<dbReference type="GO" id="GO:0032259">
    <property type="term" value="P:methylation"/>
    <property type="evidence" value="ECO:0007669"/>
    <property type="project" value="UniProtKB-KW"/>
</dbReference>
<gene>
    <name evidence="2" type="ORF">C8N47_101126</name>
</gene>
<keyword evidence="3" id="KW-1185">Reference proteome</keyword>
<dbReference type="PANTHER" id="PTHR34203:SF15">
    <property type="entry name" value="SLL1173 PROTEIN"/>
    <property type="match status" value="1"/>
</dbReference>
<keyword evidence="2" id="KW-0489">Methyltransferase</keyword>
<dbReference type="InterPro" id="IPR029063">
    <property type="entry name" value="SAM-dependent_MTases_sf"/>
</dbReference>
<dbReference type="OrthoDB" id="9812600at2"/>
<comment type="caution">
    <text evidence="2">The sequence shown here is derived from an EMBL/GenBank/DDBJ whole genome shotgun (WGS) entry which is preliminary data.</text>
</comment>
<reference evidence="2 3" key="1">
    <citation type="submission" date="2018-04" db="EMBL/GenBank/DDBJ databases">
        <title>Genomic Encyclopedia of Archaeal and Bacterial Type Strains, Phase II (KMG-II): from individual species to whole genera.</title>
        <authorList>
            <person name="Goeker M."/>
        </authorList>
    </citation>
    <scope>NUCLEOTIDE SEQUENCE [LARGE SCALE GENOMIC DNA]</scope>
    <source>
        <strain evidence="2 3">DSM 28823</strain>
    </source>
</reference>
<proteinExistence type="predicted"/>
<dbReference type="PANTHER" id="PTHR34203">
    <property type="entry name" value="METHYLTRANSFERASE, FKBM FAMILY PROTEIN"/>
    <property type="match status" value="1"/>
</dbReference>
<organism evidence="2 3">
    <name type="scientific">Mangrovibacterium marinum</name>
    <dbReference type="NCBI Taxonomy" id="1639118"/>
    <lineage>
        <taxon>Bacteria</taxon>
        <taxon>Pseudomonadati</taxon>
        <taxon>Bacteroidota</taxon>
        <taxon>Bacteroidia</taxon>
        <taxon>Marinilabiliales</taxon>
        <taxon>Prolixibacteraceae</taxon>
        <taxon>Mangrovibacterium</taxon>
    </lineage>
</organism>
<evidence type="ECO:0000259" key="1">
    <source>
        <dbReference type="Pfam" id="PF05050"/>
    </source>
</evidence>
<dbReference type="RefSeq" id="WP_107820578.1">
    <property type="nucleotide sequence ID" value="NZ_QAAD01000001.1"/>
</dbReference>
<dbReference type="InterPro" id="IPR006342">
    <property type="entry name" value="FkbM_mtfrase"/>
</dbReference>
<name>A0A2T5C6A6_9BACT</name>
<dbReference type="EMBL" id="QAAD01000001">
    <property type="protein sequence ID" value="PTN10477.1"/>
    <property type="molecule type" value="Genomic_DNA"/>
</dbReference>
<dbReference type="Gene3D" id="3.40.50.150">
    <property type="entry name" value="Vaccinia Virus protein VP39"/>
    <property type="match status" value="1"/>
</dbReference>
<evidence type="ECO:0000313" key="3">
    <source>
        <dbReference type="Proteomes" id="UP000243525"/>
    </source>
</evidence>
<dbReference type="Pfam" id="PF05050">
    <property type="entry name" value="Methyltransf_21"/>
    <property type="match status" value="1"/>
</dbReference>
<accession>A0A2T5C6A6</accession>